<dbReference type="REBASE" id="442099">
    <property type="entry name" value="Mfl2AORF23675P"/>
</dbReference>
<dbReference type="InterPro" id="IPR003105">
    <property type="entry name" value="SRA_YDG"/>
</dbReference>
<dbReference type="GO" id="GO:0061630">
    <property type="term" value="F:ubiquitin protein ligase activity"/>
    <property type="evidence" value="ECO:0007669"/>
    <property type="project" value="TreeGrafter"/>
</dbReference>
<dbReference type="InterPro" id="IPR036987">
    <property type="entry name" value="SRA-YDG_sf"/>
</dbReference>
<dbReference type="Pfam" id="PF02182">
    <property type="entry name" value="SAD_SRA"/>
    <property type="match status" value="1"/>
</dbReference>
<evidence type="ECO:0000313" key="2">
    <source>
        <dbReference type="EMBL" id="QNJ91196.1"/>
    </source>
</evidence>
<gene>
    <name evidence="2" type="ORF">HZU40_23675</name>
</gene>
<feature type="domain" description="YDG" evidence="1">
    <location>
        <begin position="7"/>
        <end position="148"/>
    </location>
</feature>
<dbReference type="RefSeq" id="WP_187096008.1">
    <property type="nucleotide sequence ID" value="NZ_CP059894.1"/>
</dbReference>
<reference evidence="2 3" key="1">
    <citation type="submission" date="2020-07" db="EMBL/GenBank/DDBJ databases">
        <title>Draft genome sequence of four isobutane-metabolizing strains capable of cometabolically degrading diverse ether contaminants.</title>
        <authorList>
            <person name="Chen W."/>
            <person name="Faulkner N."/>
            <person name="Smith C."/>
            <person name="Hyman M."/>
        </authorList>
    </citation>
    <scope>NUCLEOTIDE SEQUENCE [LARGE SCALE GENOMIC DNA]</scope>
    <source>
        <strain evidence="2 3">2A</strain>
    </source>
</reference>
<keyword evidence="2" id="KW-0540">Nuclease</keyword>
<organism evidence="2 3">
    <name type="scientific">Mycolicibacterium fluoranthenivorans</name>
    <dbReference type="NCBI Taxonomy" id="258505"/>
    <lineage>
        <taxon>Bacteria</taxon>
        <taxon>Bacillati</taxon>
        <taxon>Actinomycetota</taxon>
        <taxon>Actinomycetes</taxon>
        <taxon>Mycobacteriales</taxon>
        <taxon>Mycobacteriaceae</taxon>
        <taxon>Mycolicibacterium</taxon>
    </lineage>
</organism>
<sequence length="320" mass="34849">MAERFYGHIPGYPAETTFDSRAAASKAGVHRPLQAGICGGSDGAESIVVSGGYVDDQDFGDVIIYTGHGGQDPNSNRQIKDQELTVGNLGLVRSHLDGLPIRVVRGFEGNPAHSPASGYRYDGLYRVEEYWQDKGVEGYRIWRFRLVALDDTTAAEPAEVDDDPSAPAVPPGRVQTTIQRIIRSTKVAEKIKHLHDYTCQVCGVRLDTPAGPYAEAAHIRALGTPHHGPDVVENLLCLCPNDHVRFDTGAIYIDQTRQVRASNDDSLLGALALKPAHKLDPDHLAYHRVHFAGKLDGPALGCLEPRPLEEGDDHVAEPCR</sequence>
<dbReference type="PROSITE" id="PS51015">
    <property type="entry name" value="YDG"/>
    <property type="match status" value="1"/>
</dbReference>
<dbReference type="GO" id="GO:0004519">
    <property type="term" value="F:endonuclease activity"/>
    <property type="evidence" value="ECO:0007669"/>
    <property type="project" value="UniProtKB-KW"/>
</dbReference>
<dbReference type="SMART" id="SM00507">
    <property type="entry name" value="HNHc"/>
    <property type="match status" value="1"/>
</dbReference>
<evidence type="ECO:0000259" key="1">
    <source>
        <dbReference type="PROSITE" id="PS51015"/>
    </source>
</evidence>
<evidence type="ECO:0000313" key="3">
    <source>
        <dbReference type="Proteomes" id="UP000515498"/>
    </source>
</evidence>
<dbReference type="GO" id="GO:0044027">
    <property type="term" value="P:negative regulation of gene expression via chromosomal CpG island methylation"/>
    <property type="evidence" value="ECO:0007669"/>
    <property type="project" value="TreeGrafter"/>
</dbReference>
<dbReference type="InterPro" id="IPR003615">
    <property type="entry name" value="HNH_nuc"/>
</dbReference>
<protein>
    <submittedName>
        <fullName evidence="2">HNH endonuclease</fullName>
    </submittedName>
</protein>
<dbReference type="EMBL" id="CP059894">
    <property type="protein sequence ID" value="QNJ91196.1"/>
    <property type="molecule type" value="Genomic_DNA"/>
</dbReference>
<dbReference type="SMART" id="SM00466">
    <property type="entry name" value="SRA"/>
    <property type="match status" value="1"/>
</dbReference>
<dbReference type="Proteomes" id="UP000515498">
    <property type="component" value="Chromosome"/>
</dbReference>
<dbReference type="InterPro" id="IPR015947">
    <property type="entry name" value="PUA-like_sf"/>
</dbReference>
<dbReference type="KEGG" id="mflu:HZU40_23675"/>
<dbReference type="InterPro" id="IPR045134">
    <property type="entry name" value="UHRF1/2-like"/>
</dbReference>
<dbReference type="Pfam" id="PF13391">
    <property type="entry name" value="HNH_2"/>
    <property type="match status" value="1"/>
</dbReference>
<dbReference type="PANTHER" id="PTHR14140">
    <property type="entry name" value="E3 UBIQUITIN-PROTEIN LIGASE UHRF-RELATED"/>
    <property type="match status" value="1"/>
</dbReference>
<dbReference type="Gene3D" id="2.30.280.10">
    <property type="entry name" value="SRA-YDG"/>
    <property type="match status" value="1"/>
</dbReference>
<keyword evidence="2" id="KW-0255">Endonuclease</keyword>
<dbReference type="CDD" id="cd00085">
    <property type="entry name" value="HNHc"/>
    <property type="match status" value="1"/>
</dbReference>
<dbReference type="AlphaFoldDB" id="A0A7G8PA30"/>
<accession>A0A7G8PA30</accession>
<dbReference type="PANTHER" id="PTHR14140:SF27">
    <property type="entry name" value="OS04G0289800 PROTEIN"/>
    <property type="match status" value="1"/>
</dbReference>
<proteinExistence type="predicted"/>
<keyword evidence="2" id="KW-0378">Hydrolase</keyword>
<name>A0A7G8PA30_9MYCO</name>
<dbReference type="SUPFAM" id="SSF88697">
    <property type="entry name" value="PUA domain-like"/>
    <property type="match status" value="1"/>
</dbReference>
<dbReference type="GO" id="GO:0016567">
    <property type="term" value="P:protein ubiquitination"/>
    <property type="evidence" value="ECO:0007669"/>
    <property type="project" value="TreeGrafter"/>
</dbReference>